<evidence type="ECO:0000313" key="3">
    <source>
        <dbReference type="Proteomes" id="UP000182985"/>
    </source>
</evidence>
<proteinExistence type="predicted"/>
<dbReference type="RefSeq" id="WP_071634179.1">
    <property type="nucleotide sequence ID" value="NZ_MOEC01000047.1"/>
</dbReference>
<evidence type="ECO:0000259" key="1">
    <source>
        <dbReference type="Pfam" id="PF01755"/>
    </source>
</evidence>
<dbReference type="CDD" id="cd06532">
    <property type="entry name" value="Glyco_transf_25"/>
    <property type="match status" value="1"/>
</dbReference>
<dbReference type="EMBL" id="MOEC01000047">
    <property type="protein sequence ID" value="OIS90553.1"/>
    <property type="molecule type" value="Genomic_DNA"/>
</dbReference>
<dbReference type="InterPro" id="IPR002654">
    <property type="entry name" value="Glyco_trans_25"/>
</dbReference>
<dbReference type="AlphaFoldDB" id="A0A1J6HD98"/>
<comment type="caution">
    <text evidence="2">The sequence shown here is derived from an EMBL/GenBank/DDBJ whole genome shotgun (WGS) entry which is preliminary data.</text>
</comment>
<dbReference type="OrthoDB" id="259382at2"/>
<dbReference type="Proteomes" id="UP000182985">
    <property type="component" value="Unassembled WGS sequence"/>
</dbReference>
<dbReference type="GO" id="GO:0016740">
    <property type="term" value="F:transferase activity"/>
    <property type="evidence" value="ECO:0007669"/>
    <property type="project" value="UniProtKB-KW"/>
</dbReference>
<feature type="domain" description="Glycosyl transferase family 25" evidence="1">
    <location>
        <begin position="19"/>
        <end position="136"/>
    </location>
</feature>
<reference evidence="2 3" key="1">
    <citation type="submission" date="2016-10" db="EMBL/GenBank/DDBJ databases">
        <title>The Draft Genome Sequence of the Potato Rhizosphere Bacteria Ochrobactrum sp. IPA7.2.</title>
        <authorList>
            <person name="Gogoleva N.E."/>
            <person name="Khlopko Y.A."/>
            <person name="Burygin G.L."/>
            <person name="Plotnikov A.O."/>
        </authorList>
    </citation>
    <scope>NUCLEOTIDE SEQUENCE [LARGE SCALE GENOMIC DNA]</scope>
    <source>
        <strain evidence="2 3">IPA7.2</strain>
    </source>
</reference>
<keyword evidence="2" id="KW-0808">Transferase</keyword>
<protein>
    <submittedName>
        <fullName evidence="2">Glycosyl transferase</fullName>
    </submittedName>
</protein>
<organism evidence="2 3">
    <name type="scientific">Brucella cytisi</name>
    <dbReference type="NCBI Taxonomy" id="407152"/>
    <lineage>
        <taxon>Bacteria</taxon>
        <taxon>Pseudomonadati</taxon>
        <taxon>Pseudomonadota</taxon>
        <taxon>Alphaproteobacteria</taxon>
        <taxon>Hyphomicrobiales</taxon>
        <taxon>Brucellaceae</taxon>
        <taxon>Brucella/Ochrobactrum group</taxon>
        <taxon>Brucella</taxon>
    </lineage>
</organism>
<name>A0A1J6HD98_9HYPH</name>
<keyword evidence="3" id="KW-1185">Reference proteome</keyword>
<gene>
    <name evidence="2" type="ORF">BLA27_26045</name>
</gene>
<evidence type="ECO:0000313" key="2">
    <source>
        <dbReference type="EMBL" id="OIS90553.1"/>
    </source>
</evidence>
<accession>A0A1J6HD98</accession>
<sequence length="256" mass="28849">MEKDPGLNTSSLVNSGRVKALIIHLARATHRRPSVDGLIEELPVETEIIDAVDGANLTDNDIAQVYKRHLHAPKYPFRLRRSEIACFLSHRKAWQAIVDQKLDAGLILEDDISLTTDFAEVFDIAQKQIEPGGFIRFPMREDRESGLEVFSDGKVRIIVPSPIGLRMMAQLVSYEAAETLLSVTGKFDRPVDTTVQMKWITGLQPHSIVPGGIKEISSMLGGSTVQQRKTSLEKLKREVMRPIYRMRVRRYSSMPI</sequence>
<dbReference type="Pfam" id="PF01755">
    <property type="entry name" value="Glyco_transf_25"/>
    <property type="match status" value="1"/>
</dbReference>